<accession>A0A850PTR4</accession>
<proteinExistence type="predicted"/>
<name>A0A850PTR4_9MYCO</name>
<comment type="caution">
    <text evidence="2">The sequence shown here is derived from an EMBL/GenBank/DDBJ whole genome shotgun (WGS) entry which is preliminary data.</text>
</comment>
<protein>
    <recommendedName>
        <fullName evidence="1">DUF4333 domain-containing protein</fullName>
    </recommendedName>
</protein>
<evidence type="ECO:0000313" key="2">
    <source>
        <dbReference type="EMBL" id="NVN51863.1"/>
    </source>
</evidence>
<dbReference type="InterPro" id="IPR025637">
    <property type="entry name" value="DUF4333"/>
</dbReference>
<keyword evidence="3" id="KW-1185">Reference proteome</keyword>
<dbReference type="Pfam" id="PF14230">
    <property type="entry name" value="DUF4333"/>
    <property type="match status" value="1"/>
</dbReference>
<evidence type="ECO:0000313" key="3">
    <source>
        <dbReference type="Proteomes" id="UP000570517"/>
    </source>
</evidence>
<dbReference type="Proteomes" id="UP000570517">
    <property type="component" value="Unassembled WGS sequence"/>
</dbReference>
<feature type="domain" description="DUF4333" evidence="1">
    <location>
        <begin position="29"/>
        <end position="106"/>
    </location>
</feature>
<gene>
    <name evidence="2" type="ORF">HLY00_1853</name>
</gene>
<organism evidence="2 3">
    <name type="scientific">Mycolicibacterium hippocampi</name>
    <dbReference type="NCBI Taxonomy" id="659824"/>
    <lineage>
        <taxon>Bacteria</taxon>
        <taxon>Bacillati</taxon>
        <taxon>Actinomycetota</taxon>
        <taxon>Actinomycetes</taxon>
        <taxon>Mycobacteriales</taxon>
        <taxon>Mycobacteriaceae</taxon>
        <taxon>Mycolicibacterium</taxon>
    </lineage>
</organism>
<dbReference type="PROSITE" id="PS51257">
    <property type="entry name" value="PROKAR_LIPOPROTEIN"/>
    <property type="match status" value="1"/>
</dbReference>
<evidence type="ECO:0000259" key="1">
    <source>
        <dbReference type="Pfam" id="PF14230"/>
    </source>
</evidence>
<dbReference type="AlphaFoldDB" id="A0A850PTR4"/>
<sequence length="189" mass="20149">MVVARAEQYLESVTSPRSLLALLLLAPVAAGCQFSFSSGGPDYEKLESAISDELNKQYSSMAVAREVSAVECPRPEDSPKAGSSFNCIADLEGNDVRVEVKFTDDDYNVDFSTLDVVFDLAETGQGLSEDVSKDYGFEVVVSCGEGLKVVAVGESFECEAADRRGDTRPVKVTAGGPDAQDTWEVVGAN</sequence>
<reference evidence="2 3" key="1">
    <citation type="submission" date="2020-05" db="EMBL/GenBank/DDBJ databases">
        <title>Draft genome sequence of Mycobacterium hippocampi DL, isolated from European seabass, Dicentrarchus labrax, reared in fish farms.</title>
        <authorList>
            <person name="Stathopoulou P."/>
            <person name="Asimakis E."/>
            <person name="Tzokas K."/>
            <person name="Batargias C."/>
            <person name="Tsiamis G."/>
        </authorList>
    </citation>
    <scope>NUCLEOTIDE SEQUENCE [LARGE SCALE GENOMIC DNA]</scope>
    <source>
        <strain evidence="2 3">DL</strain>
    </source>
</reference>
<dbReference type="EMBL" id="JABFYL010000039">
    <property type="protein sequence ID" value="NVN51863.1"/>
    <property type="molecule type" value="Genomic_DNA"/>
</dbReference>